<dbReference type="AlphaFoldDB" id="A0A8H4KZJ8"/>
<protein>
    <submittedName>
        <fullName evidence="1">Benzoate 4-monooxygenase cytochrome P450</fullName>
    </submittedName>
</protein>
<keyword evidence="1" id="KW-0560">Oxidoreductase</keyword>
<name>A0A8H4KZJ8_9HYPO</name>
<organism evidence="1 2">
    <name type="scientific">Fusarium albosuccineum</name>
    <dbReference type="NCBI Taxonomy" id="1237068"/>
    <lineage>
        <taxon>Eukaryota</taxon>
        <taxon>Fungi</taxon>
        <taxon>Dikarya</taxon>
        <taxon>Ascomycota</taxon>
        <taxon>Pezizomycotina</taxon>
        <taxon>Sordariomycetes</taxon>
        <taxon>Hypocreomycetidae</taxon>
        <taxon>Hypocreales</taxon>
        <taxon>Nectriaceae</taxon>
        <taxon>Fusarium</taxon>
        <taxon>Fusarium decemcellulare species complex</taxon>
    </lineage>
</organism>
<dbReference type="OrthoDB" id="5080797at2759"/>
<sequence length="713" mass="77980">MSWTQARSARGVPDRVRVKADTGSTDSIMHDMRSLTMTATYDFIHKLDDMGFGDRFDATVRGLMTVGYSVPIKILCIGLYPYEQDILPPIATSLAYSPIKCSGVTPSVQVLSQAMAMVMRVKSNRSKTKSTVGTVDRRVAESGFVAKYAEMLRCSYMCSVVGVSFINCVVVPSNNIAKKVRCASLFSEWLGRVIEIHDKFGFKMNIVAMGEMAADSVRNTFSAFRGTNRKVSYVGTSNPAMISYMNINKYNSICPLDDSITSTEAAVYKMMSVDDYTIPNVEYQWKTYPSDVLYEIMTDQSIGSLARALAAHTVEELLVPFEIMSRNLFSNISTKPIGYTPGAIPDTDDNRSVVTESAAINTGVFANQHTGPSSKPSIFADNSGADQGVQYGQDGGGGGGDHQQSFNQTAQDRNFYVNRSSIIAQMNDVTGKSKSQQVIVLENMLSKLENILELFRTREVTIMKMADAVESIASANSVEDDELDEILTVVKERYPEQMRELEEAVAVVGAMPALIEGDTGVIEGMIQPSAPLMRRYDGTTMRDNVYEQMMTDRSDGTAQMRNPRESMGAFATTTTGHNHSTMQAATGSGTSLPHPGADPDQLVSSEIKEAMFEIFLDALGTYGSDGVLDVVDMDVVDVAGTQRTMMDIVTTAMGMYVTAKGGDASCITDDMLESIVSFMEPPTTNRMVEVGTMMWDNLSSEEMVVELFEDILA</sequence>
<evidence type="ECO:0000313" key="1">
    <source>
        <dbReference type="EMBL" id="KAF4460192.1"/>
    </source>
</evidence>
<keyword evidence="1" id="KW-0503">Monooxygenase</keyword>
<comment type="caution">
    <text evidence="1">The sequence shown here is derived from an EMBL/GenBank/DDBJ whole genome shotgun (WGS) entry which is preliminary data.</text>
</comment>
<proteinExistence type="predicted"/>
<gene>
    <name evidence="1" type="ORF">FALBO_13033</name>
</gene>
<evidence type="ECO:0000313" key="2">
    <source>
        <dbReference type="Proteomes" id="UP000554235"/>
    </source>
</evidence>
<keyword evidence="2" id="KW-1185">Reference proteome</keyword>
<accession>A0A8H4KZJ8</accession>
<dbReference type="EMBL" id="JAADYS010001996">
    <property type="protein sequence ID" value="KAF4460192.1"/>
    <property type="molecule type" value="Genomic_DNA"/>
</dbReference>
<reference evidence="1 2" key="1">
    <citation type="submission" date="2020-01" db="EMBL/GenBank/DDBJ databases">
        <title>Identification and distribution of gene clusters putatively required for synthesis of sphingolipid metabolism inhibitors in phylogenetically diverse species of the filamentous fungus Fusarium.</title>
        <authorList>
            <person name="Kim H.-S."/>
            <person name="Busman M."/>
            <person name="Brown D.W."/>
            <person name="Divon H."/>
            <person name="Uhlig S."/>
            <person name="Proctor R.H."/>
        </authorList>
    </citation>
    <scope>NUCLEOTIDE SEQUENCE [LARGE SCALE GENOMIC DNA]</scope>
    <source>
        <strain evidence="1 2">NRRL 20459</strain>
    </source>
</reference>
<dbReference type="Proteomes" id="UP000554235">
    <property type="component" value="Unassembled WGS sequence"/>
</dbReference>
<dbReference type="GO" id="GO:0004497">
    <property type="term" value="F:monooxygenase activity"/>
    <property type="evidence" value="ECO:0007669"/>
    <property type="project" value="UniProtKB-KW"/>
</dbReference>